<comment type="caution">
    <text evidence="2">The sequence shown here is derived from an EMBL/GenBank/DDBJ whole genome shotgun (WGS) entry which is preliminary data.</text>
</comment>
<organism evidence="2 3">
    <name type="scientific">Zingiber officinale</name>
    <name type="common">Ginger</name>
    <name type="synonym">Amomum zingiber</name>
    <dbReference type="NCBI Taxonomy" id="94328"/>
    <lineage>
        <taxon>Eukaryota</taxon>
        <taxon>Viridiplantae</taxon>
        <taxon>Streptophyta</taxon>
        <taxon>Embryophyta</taxon>
        <taxon>Tracheophyta</taxon>
        <taxon>Spermatophyta</taxon>
        <taxon>Magnoliopsida</taxon>
        <taxon>Liliopsida</taxon>
        <taxon>Zingiberales</taxon>
        <taxon>Zingiberaceae</taxon>
        <taxon>Zingiber</taxon>
    </lineage>
</organism>
<proteinExistence type="predicted"/>
<sequence>MGNSLCRFKVSPKPPEKSKRGRHQSLNVAPLNHWFQTRRMSQMEVVKNKKGAIRVKVVLSKEEAAQLLTLCACHKESMAIKTVHRLGMLQTPGRRQSYCQWRPVLASIPELI</sequence>
<evidence type="ECO:0000313" key="3">
    <source>
        <dbReference type="Proteomes" id="UP000734854"/>
    </source>
</evidence>
<accession>A0A8J5GB76</accession>
<evidence type="ECO:0000313" key="2">
    <source>
        <dbReference type="EMBL" id="KAG6501344.1"/>
    </source>
</evidence>
<dbReference type="EMBL" id="JACMSC010000011">
    <property type="protein sequence ID" value="KAG6501344.1"/>
    <property type="molecule type" value="Genomic_DNA"/>
</dbReference>
<evidence type="ECO:0000256" key="1">
    <source>
        <dbReference type="SAM" id="MobiDB-lite"/>
    </source>
</evidence>
<name>A0A8J5GB76_ZINOF</name>
<keyword evidence="3" id="KW-1185">Reference proteome</keyword>
<dbReference type="Proteomes" id="UP000734854">
    <property type="component" value="Unassembled WGS sequence"/>
</dbReference>
<gene>
    <name evidence="2" type="ORF">ZIOFF_041223</name>
</gene>
<protein>
    <submittedName>
        <fullName evidence="2">Uncharacterized protein</fullName>
    </submittedName>
</protein>
<feature type="region of interest" description="Disordered" evidence="1">
    <location>
        <begin position="1"/>
        <end position="24"/>
    </location>
</feature>
<dbReference type="AlphaFoldDB" id="A0A8J5GB76"/>
<reference evidence="2 3" key="1">
    <citation type="submission" date="2020-08" db="EMBL/GenBank/DDBJ databases">
        <title>Plant Genome Project.</title>
        <authorList>
            <person name="Zhang R.-G."/>
        </authorList>
    </citation>
    <scope>NUCLEOTIDE SEQUENCE [LARGE SCALE GENOMIC DNA]</scope>
    <source>
        <tissue evidence="2">Rhizome</tissue>
    </source>
</reference>